<dbReference type="PRINTS" id="PR00385">
    <property type="entry name" value="P450"/>
</dbReference>
<evidence type="ECO:0000313" key="10">
    <source>
        <dbReference type="Proteomes" id="UP001151699"/>
    </source>
</evidence>
<evidence type="ECO:0000256" key="8">
    <source>
        <dbReference type="PIRSR" id="PIRSR602401-1"/>
    </source>
</evidence>
<dbReference type="Gene3D" id="1.10.630.10">
    <property type="entry name" value="Cytochrome P450"/>
    <property type="match status" value="1"/>
</dbReference>
<proteinExistence type="inferred from homology"/>
<comment type="caution">
    <text evidence="9">The sequence shown here is derived from an EMBL/GenBank/DDBJ whole genome shotgun (WGS) entry which is preliminary data.</text>
</comment>
<dbReference type="CDD" id="cd20628">
    <property type="entry name" value="CYP4"/>
    <property type="match status" value="1"/>
</dbReference>
<dbReference type="GO" id="GO:0004497">
    <property type="term" value="F:monooxygenase activity"/>
    <property type="evidence" value="ECO:0007669"/>
    <property type="project" value="UniProtKB-KW"/>
</dbReference>
<comment type="cofactor">
    <cofactor evidence="1 8">
        <name>heme</name>
        <dbReference type="ChEBI" id="CHEBI:30413"/>
    </cofactor>
</comment>
<evidence type="ECO:0000256" key="1">
    <source>
        <dbReference type="ARBA" id="ARBA00001971"/>
    </source>
</evidence>
<dbReference type="OrthoDB" id="1470350at2759"/>
<dbReference type="EMBL" id="WJQU01000001">
    <property type="protein sequence ID" value="KAJ6645533.1"/>
    <property type="molecule type" value="Genomic_DNA"/>
</dbReference>
<accession>A0A9Q0S664</accession>
<comment type="similarity">
    <text evidence="2">Belongs to the cytochrome P450 family.</text>
</comment>
<dbReference type="InterPro" id="IPR001128">
    <property type="entry name" value="Cyt_P450"/>
</dbReference>
<dbReference type="GO" id="GO:0020037">
    <property type="term" value="F:heme binding"/>
    <property type="evidence" value="ECO:0007669"/>
    <property type="project" value="InterPro"/>
</dbReference>
<feature type="binding site" description="axial binding residue" evidence="8">
    <location>
        <position position="448"/>
    </location>
    <ligand>
        <name>heme</name>
        <dbReference type="ChEBI" id="CHEBI:30413"/>
    </ligand>
    <ligandPart>
        <name>Fe</name>
        <dbReference type="ChEBI" id="CHEBI:18248"/>
    </ligandPart>
</feature>
<name>A0A9Q0S664_9DIPT</name>
<dbReference type="GO" id="GO:0016705">
    <property type="term" value="F:oxidoreductase activity, acting on paired donors, with incorporation or reduction of molecular oxygen"/>
    <property type="evidence" value="ECO:0007669"/>
    <property type="project" value="InterPro"/>
</dbReference>
<evidence type="ECO:0000256" key="2">
    <source>
        <dbReference type="ARBA" id="ARBA00010617"/>
    </source>
</evidence>
<evidence type="ECO:0000256" key="3">
    <source>
        <dbReference type="ARBA" id="ARBA00022617"/>
    </source>
</evidence>
<keyword evidence="3 8" id="KW-0349">Heme</keyword>
<keyword evidence="6 8" id="KW-0408">Iron</keyword>
<protein>
    <submittedName>
        <fullName evidence="9">Cytochrome P450 4ac1</fullName>
    </submittedName>
</protein>
<dbReference type="Proteomes" id="UP001151699">
    <property type="component" value="Chromosome A"/>
</dbReference>
<keyword evidence="7" id="KW-0503">Monooxygenase</keyword>
<evidence type="ECO:0000256" key="4">
    <source>
        <dbReference type="ARBA" id="ARBA00022723"/>
    </source>
</evidence>
<reference evidence="9" key="1">
    <citation type="submission" date="2022-07" db="EMBL/GenBank/DDBJ databases">
        <authorList>
            <person name="Trinca V."/>
            <person name="Uliana J.V.C."/>
            <person name="Torres T.T."/>
            <person name="Ward R.J."/>
            <person name="Monesi N."/>
        </authorList>
    </citation>
    <scope>NUCLEOTIDE SEQUENCE</scope>
    <source>
        <strain evidence="9">HSMRA1968</strain>
        <tissue evidence="9">Whole embryos</tissue>
    </source>
</reference>
<dbReference type="InterPro" id="IPR002401">
    <property type="entry name" value="Cyt_P450_E_grp-I"/>
</dbReference>
<evidence type="ECO:0000313" key="9">
    <source>
        <dbReference type="EMBL" id="KAJ6645533.1"/>
    </source>
</evidence>
<dbReference type="PANTHER" id="PTHR24291">
    <property type="entry name" value="CYTOCHROME P450 FAMILY 4"/>
    <property type="match status" value="1"/>
</dbReference>
<dbReference type="InterPro" id="IPR036396">
    <property type="entry name" value="Cyt_P450_sf"/>
</dbReference>
<evidence type="ECO:0000256" key="5">
    <source>
        <dbReference type="ARBA" id="ARBA00023002"/>
    </source>
</evidence>
<dbReference type="GO" id="GO:0005506">
    <property type="term" value="F:iron ion binding"/>
    <property type="evidence" value="ECO:0007669"/>
    <property type="project" value="InterPro"/>
</dbReference>
<keyword evidence="5" id="KW-0560">Oxidoreductase</keyword>
<keyword evidence="10" id="KW-1185">Reference proteome</keyword>
<dbReference type="InterPro" id="IPR050196">
    <property type="entry name" value="Cytochrome_P450_Monoox"/>
</dbReference>
<dbReference type="Pfam" id="PF00067">
    <property type="entry name" value="p450"/>
    <property type="match status" value="1"/>
</dbReference>
<keyword evidence="4 8" id="KW-0479">Metal-binding</keyword>
<dbReference type="SUPFAM" id="SSF48264">
    <property type="entry name" value="Cytochrome P450"/>
    <property type="match status" value="1"/>
</dbReference>
<dbReference type="AlphaFoldDB" id="A0A9Q0S664"/>
<dbReference type="PRINTS" id="PR00463">
    <property type="entry name" value="EP450I"/>
</dbReference>
<dbReference type="PANTHER" id="PTHR24291:SF105">
    <property type="entry name" value="CYTOCHROME P450 4P1-RELATED"/>
    <property type="match status" value="1"/>
</dbReference>
<organism evidence="9 10">
    <name type="scientific">Pseudolycoriella hygida</name>
    <dbReference type="NCBI Taxonomy" id="35572"/>
    <lineage>
        <taxon>Eukaryota</taxon>
        <taxon>Metazoa</taxon>
        <taxon>Ecdysozoa</taxon>
        <taxon>Arthropoda</taxon>
        <taxon>Hexapoda</taxon>
        <taxon>Insecta</taxon>
        <taxon>Pterygota</taxon>
        <taxon>Neoptera</taxon>
        <taxon>Endopterygota</taxon>
        <taxon>Diptera</taxon>
        <taxon>Nematocera</taxon>
        <taxon>Sciaroidea</taxon>
        <taxon>Sciaridae</taxon>
        <taxon>Pseudolycoriella</taxon>
    </lineage>
</organism>
<sequence>MIFVISTVFCSIVTCFLIVDFCVRKFTTYGLAKSIPGPYMYPIIGATNFLFSSSENKTLEIAMKFCEAFPNGFPYWTFGFFIYHCYSAESLEKILTNPKHIEKSLSYKFLNSFLGTGLLTSTGEKWFNRRKLLTPAFHFSVLNGFQGTFNDQTSILISSIRETELNRSGGTHLQQLISRFTLNTICESAMGVKLRRIDELDDYRNQINRIGKLHVERITIPWMVNDWVYNTFGKGKIEHQYVKEVHDFTGSIIDKKRKQFRSDNRKKDTSPTNDIDSDLENKKRFAMLDTLLHAEEDHRIDAGGIQEEVDTFVFEGFDTTMTAITFILFMLASHQDVQQRLYEEIHSVVHKDDYNHCKYLDCVIKETIRLYPPVPFIGRVLGEETEIDNVKLPAKTFVHILINVLHRDPRYFNDPEKFDPNRFLDSEFENGAKHPFAYLPFSASHRNCIGQKFAMMELRTVVSEIVRNFVLKPITRVDEIYFGLKIPFSFNLLLDERTDNIIFLERNEMRELNK</sequence>
<evidence type="ECO:0000256" key="7">
    <source>
        <dbReference type="ARBA" id="ARBA00023033"/>
    </source>
</evidence>
<evidence type="ECO:0000256" key="6">
    <source>
        <dbReference type="ARBA" id="ARBA00023004"/>
    </source>
</evidence>
<gene>
    <name evidence="9" type="primary">Cyp4ac1</name>
    <name evidence="9" type="ORF">Bhyg_00739</name>
</gene>